<evidence type="ECO:0000313" key="2">
    <source>
        <dbReference type="Proteomes" id="UP001551658"/>
    </source>
</evidence>
<organism evidence="1 2">
    <name type="scientific">Nocardia fusca</name>
    <dbReference type="NCBI Taxonomy" id="941183"/>
    <lineage>
        <taxon>Bacteria</taxon>
        <taxon>Bacillati</taxon>
        <taxon>Actinomycetota</taxon>
        <taxon>Actinomycetes</taxon>
        <taxon>Mycobacteriales</taxon>
        <taxon>Nocardiaceae</taxon>
        <taxon>Nocardia</taxon>
    </lineage>
</organism>
<dbReference type="InterPro" id="IPR036689">
    <property type="entry name" value="ESAT-6-like_sf"/>
</dbReference>
<reference evidence="1 2" key="1">
    <citation type="submission" date="2024-06" db="EMBL/GenBank/DDBJ databases">
        <title>The Natural Products Discovery Center: Release of the First 8490 Sequenced Strains for Exploring Actinobacteria Biosynthetic Diversity.</title>
        <authorList>
            <person name="Kalkreuter E."/>
            <person name="Kautsar S.A."/>
            <person name="Yang D."/>
            <person name="Bader C.D."/>
            <person name="Teijaro C.N."/>
            <person name="Fluegel L."/>
            <person name="Davis C.M."/>
            <person name="Simpson J.R."/>
            <person name="Lauterbach L."/>
            <person name="Steele A.D."/>
            <person name="Gui C."/>
            <person name="Meng S."/>
            <person name="Li G."/>
            <person name="Viehrig K."/>
            <person name="Ye F."/>
            <person name="Su P."/>
            <person name="Kiefer A.F."/>
            <person name="Nichols A."/>
            <person name="Cepeda A.J."/>
            <person name="Yan W."/>
            <person name="Fan B."/>
            <person name="Jiang Y."/>
            <person name="Adhikari A."/>
            <person name="Zheng C.-J."/>
            <person name="Schuster L."/>
            <person name="Cowan T.M."/>
            <person name="Smanski M.J."/>
            <person name="Chevrette M.G."/>
            <person name="De Carvalho L.P.S."/>
            <person name="Shen B."/>
        </authorList>
    </citation>
    <scope>NUCLEOTIDE SEQUENCE [LARGE SCALE GENOMIC DNA]</scope>
    <source>
        <strain evidence="1 2">NPDC050671</strain>
    </source>
</reference>
<dbReference type="Proteomes" id="UP001551658">
    <property type="component" value="Unassembled WGS sequence"/>
</dbReference>
<evidence type="ECO:0000313" key="1">
    <source>
        <dbReference type="EMBL" id="MEV0366275.1"/>
    </source>
</evidence>
<name>A0ABV3FEZ3_9NOCA</name>
<keyword evidence="2" id="KW-1185">Reference proteome</keyword>
<protein>
    <submittedName>
        <fullName evidence="1">WXG100 family type VII secretion target</fullName>
    </submittedName>
</protein>
<comment type="caution">
    <text evidence="1">The sequence shown here is derived from an EMBL/GenBank/DDBJ whole genome shotgun (WGS) entry which is preliminary data.</text>
</comment>
<dbReference type="Gene3D" id="1.10.287.1060">
    <property type="entry name" value="ESAT-6-like"/>
    <property type="match status" value="1"/>
</dbReference>
<dbReference type="Pfam" id="PF06013">
    <property type="entry name" value="WXG100"/>
    <property type="match status" value="1"/>
</dbReference>
<dbReference type="SUPFAM" id="SSF140453">
    <property type="entry name" value="EsxAB dimer-like"/>
    <property type="match status" value="1"/>
</dbReference>
<dbReference type="EMBL" id="JBFAIH010000018">
    <property type="protein sequence ID" value="MEV0366275.1"/>
    <property type="molecule type" value="Genomic_DNA"/>
</dbReference>
<sequence>MADPGGIPNPNDTVTVVPDEVRAVGQFVADIARNLRSGLDSASTEVDALLADGWRGDASDEFNGGWTELRDGGLKILQALDGMAAQLGVQAGSYEITDDGTAQQFPSLNL</sequence>
<proteinExistence type="predicted"/>
<gene>
    <name evidence="1" type="ORF">AB0H72_26590</name>
</gene>
<dbReference type="RefSeq" id="WP_357983949.1">
    <property type="nucleotide sequence ID" value="NZ_JBFAIH010000018.1"/>
</dbReference>
<accession>A0ABV3FEZ3</accession>
<dbReference type="InterPro" id="IPR010310">
    <property type="entry name" value="T7SS_ESAT-6-like"/>
</dbReference>